<dbReference type="EMBL" id="CP038149">
    <property type="protein sequence ID" value="QBQ99248.1"/>
    <property type="molecule type" value="Genomic_DNA"/>
</dbReference>
<feature type="region of interest" description="Disordered" evidence="1">
    <location>
        <begin position="247"/>
        <end position="315"/>
    </location>
</feature>
<keyword evidence="3" id="KW-1185">Reference proteome</keyword>
<accession>A0A4P7CTC2</accession>
<gene>
    <name evidence="2" type="ORF">E1956_18765</name>
</gene>
<sequence>MGRFHWGIVERSMSEKATVVTSETLLQHITGAPAATPAAAAAPAANEPAKPGEEGKKGAETTAQEGQQPKKKPLIEELVRTRHERNEARTEIEVLRAELAEAREQMQAAQAMPAPKDPDPKPQRAQFVSDDDYQEALTDWKVDQKLAERQRDEQQARINAAQQQLSDNWNRRLEVAKTELTDFDDVVGKSEVDLPNHIYVAVVESDIGPQIAYYLAQNPDEARLLKGMSPTAALRMLGKLEDRLAAEKEAPAAAKKEEPKPAAKAATAAPEKSKAPPPIDPLSDASSPVEKPAAQMTYQEYKAMREQQAKASRKR</sequence>
<feature type="compositionally biased region" description="Basic and acidic residues" evidence="1">
    <location>
        <begin position="73"/>
        <end position="86"/>
    </location>
</feature>
<feature type="compositionally biased region" description="Low complexity" evidence="1">
    <location>
        <begin position="105"/>
        <end position="114"/>
    </location>
</feature>
<organism evidence="2 3">
    <name type="scientific">Paraburkholderia pallida</name>
    <dbReference type="NCBI Taxonomy" id="2547399"/>
    <lineage>
        <taxon>Bacteria</taxon>
        <taxon>Pseudomonadati</taxon>
        <taxon>Pseudomonadota</taxon>
        <taxon>Betaproteobacteria</taxon>
        <taxon>Burkholderiales</taxon>
        <taxon>Burkholderiaceae</taxon>
        <taxon>Paraburkholderia</taxon>
    </lineage>
</organism>
<evidence type="ECO:0000313" key="2">
    <source>
        <dbReference type="EMBL" id="QBQ99248.1"/>
    </source>
</evidence>
<feature type="region of interest" description="Disordered" evidence="1">
    <location>
        <begin position="104"/>
        <end position="126"/>
    </location>
</feature>
<evidence type="ECO:0000313" key="3">
    <source>
        <dbReference type="Proteomes" id="UP000295727"/>
    </source>
</evidence>
<reference evidence="2 3" key="1">
    <citation type="submission" date="2019-03" db="EMBL/GenBank/DDBJ databases">
        <title>Paraburkholderia sp. 7MH5, isolated from subtropical forest soil.</title>
        <authorList>
            <person name="Gao Z.-H."/>
            <person name="Qiu L.-H."/>
        </authorList>
    </citation>
    <scope>NUCLEOTIDE SEQUENCE [LARGE SCALE GENOMIC DNA]</scope>
    <source>
        <strain evidence="2 3">7MH5</strain>
    </source>
</reference>
<feature type="region of interest" description="Disordered" evidence="1">
    <location>
        <begin position="34"/>
        <end position="86"/>
    </location>
</feature>
<dbReference type="KEGG" id="ppai:E1956_18765"/>
<proteinExistence type="predicted"/>
<feature type="compositionally biased region" description="Basic and acidic residues" evidence="1">
    <location>
        <begin position="247"/>
        <end position="261"/>
    </location>
</feature>
<protein>
    <submittedName>
        <fullName evidence="2">Uncharacterized protein</fullName>
    </submittedName>
</protein>
<evidence type="ECO:0000256" key="1">
    <source>
        <dbReference type="SAM" id="MobiDB-lite"/>
    </source>
</evidence>
<feature type="compositionally biased region" description="Basic and acidic residues" evidence="1">
    <location>
        <begin position="50"/>
        <end position="59"/>
    </location>
</feature>
<name>A0A4P7CTC2_9BURK</name>
<dbReference type="AlphaFoldDB" id="A0A4P7CTC2"/>
<feature type="compositionally biased region" description="Low complexity" evidence="1">
    <location>
        <begin position="34"/>
        <end position="49"/>
    </location>
</feature>
<dbReference type="Proteomes" id="UP000295727">
    <property type="component" value="Chromosome 2"/>
</dbReference>
<dbReference type="OrthoDB" id="7872452at2"/>